<dbReference type="InterPro" id="IPR043144">
    <property type="entry name" value="Mal/L-sulf/L-lact_DH-like_ah"/>
</dbReference>
<comment type="similarity">
    <text evidence="1">Belongs to the LDH2/MDH2 oxidoreductase family.</text>
</comment>
<reference evidence="3 4" key="1">
    <citation type="submission" date="2019-12" db="EMBL/GenBank/DDBJ databases">
        <title>Strain KN286 was isolated from seawater, which was collected from Caroline Seamount in the tropical western Pacific.</title>
        <authorList>
            <person name="Wang Q."/>
        </authorList>
    </citation>
    <scope>NUCLEOTIDE SEQUENCE [LARGE SCALE GENOMIC DNA]</scope>
    <source>
        <strain evidence="3 4">KN286</strain>
    </source>
</reference>
<dbReference type="GO" id="GO:0016491">
    <property type="term" value="F:oxidoreductase activity"/>
    <property type="evidence" value="ECO:0007669"/>
    <property type="project" value="UniProtKB-KW"/>
</dbReference>
<evidence type="ECO:0000256" key="2">
    <source>
        <dbReference type="ARBA" id="ARBA00023002"/>
    </source>
</evidence>
<accession>A0A6B0TSJ9</accession>
<dbReference type="Gene3D" id="1.10.1530.10">
    <property type="match status" value="1"/>
</dbReference>
<dbReference type="Pfam" id="PF02615">
    <property type="entry name" value="Ldh_2"/>
    <property type="match status" value="1"/>
</dbReference>
<dbReference type="AlphaFoldDB" id="A0A6B0TSJ9"/>
<dbReference type="RefSeq" id="WP_160852465.1">
    <property type="nucleotide sequence ID" value="NZ_WUWG01000001.1"/>
</dbReference>
<proteinExistence type="inferred from homology"/>
<dbReference type="PANTHER" id="PTHR11091">
    <property type="entry name" value="OXIDOREDUCTASE-RELATED"/>
    <property type="match status" value="1"/>
</dbReference>
<dbReference type="Proteomes" id="UP000436016">
    <property type="component" value="Unassembled WGS sequence"/>
</dbReference>
<name>A0A6B0TSJ9_9RHOB</name>
<dbReference type="PANTHER" id="PTHR11091:SF0">
    <property type="entry name" value="MALATE DEHYDROGENASE"/>
    <property type="match status" value="1"/>
</dbReference>
<organism evidence="3 4">
    <name type="scientific">Oceanomicrobium pacificus</name>
    <dbReference type="NCBI Taxonomy" id="2692916"/>
    <lineage>
        <taxon>Bacteria</taxon>
        <taxon>Pseudomonadati</taxon>
        <taxon>Pseudomonadota</taxon>
        <taxon>Alphaproteobacteria</taxon>
        <taxon>Rhodobacterales</taxon>
        <taxon>Paracoccaceae</taxon>
        <taxon>Oceanomicrobium</taxon>
    </lineage>
</organism>
<dbReference type="SUPFAM" id="SSF89733">
    <property type="entry name" value="L-sulfolactate dehydrogenase-like"/>
    <property type="match status" value="1"/>
</dbReference>
<protein>
    <submittedName>
        <fullName evidence="3">Ldh family oxidoreductase</fullName>
    </submittedName>
</protein>
<dbReference type="InterPro" id="IPR036111">
    <property type="entry name" value="Mal/L-sulfo/L-lacto_DH-like_sf"/>
</dbReference>
<keyword evidence="2" id="KW-0560">Oxidoreductase</keyword>
<dbReference type="EMBL" id="WUWG01000001">
    <property type="protein sequence ID" value="MXU64775.1"/>
    <property type="molecule type" value="Genomic_DNA"/>
</dbReference>
<evidence type="ECO:0000313" key="4">
    <source>
        <dbReference type="Proteomes" id="UP000436016"/>
    </source>
</evidence>
<comment type="caution">
    <text evidence="3">The sequence shown here is derived from an EMBL/GenBank/DDBJ whole genome shotgun (WGS) entry which is preliminary data.</text>
</comment>
<keyword evidence="4" id="KW-1185">Reference proteome</keyword>
<sequence length="333" mass="34168">MDTETIFPDEGRALIARTLVAHDVSPANAARVAQALVQAEAEGLSGHGFARVAAYAAQARAGKVRGQATPAVTRPRPGTICVDAGLGFAYPALDAAHDPLVSAARELGIACAAIVNSHHCGALGQPVERLAEAGLIGLMMANAPASMPPWGGSEPLFGTNPIAFAAPRHNGAPLVIDLSLSKVARGKIMAAAKLGKPIPEGWAVDRDGRPTTDAKAALDGAMLPAGGAKGAALALMVEIFAGALAGPHFSYQAASFFDAEGPAPAVGQFLIAIDPGASRPEALDRITALFAEIDAQDGARLPGRRRQDGRTDADRNGLQVPRALLDEIRRMAG</sequence>
<dbReference type="Gene3D" id="3.30.1370.60">
    <property type="entry name" value="Hypothetical oxidoreductase yiak, domain 2"/>
    <property type="match status" value="1"/>
</dbReference>
<evidence type="ECO:0000313" key="3">
    <source>
        <dbReference type="EMBL" id="MXU64775.1"/>
    </source>
</evidence>
<gene>
    <name evidence="3" type="ORF">GSH16_04910</name>
</gene>
<dbReference type="InterPro" id="IPR043143">
    <property type="entry name" value="Mal/L-sulf/L-lact_DH-like_NADP"/>
</dbReference>
<evidence type="ECO:0000256" key="1">
    <source>
        <dbReference type="ARBA" id="ARBA00006056"/>
    </source>
</evidence>
<dbReference type="InterPro" id="IPR003767">
    <property type="entry name" value="Malate/L-lactate_DH-like"/>
</dbReference>